<proteinExistence type="predicted"/>
<dbReference type="OrthoDB" id="9812532at2"/>
<comment type="cofactor">
    <cofactor evidence="5">
        <name>Mg(2+)</name>
        <dbReference type="ChEBI" id="CHEBI:18420"/>
    </cofactor>
</comment>
<reference evidence="6 7" key="1">
    <citation type="submission" date="2018-03" db="EMBL/GenBank/DDBJ databases">
        <title>Genomic Encyclopedia of Archaeal and Bacterial Type Strains, Phase II (KMG-II): from individual species to whole genera.</title>
        <authorList>
            <person name="Goeker M."/>
        </authorList>
    </citation>
    <scope>NUCLEOTIDE SEQUENCE [LARGE SCALE GENOMIC DNA]</scope>
    <source>
        <strain evidence="6 7">DSM 29328</strain>
    </source>
</reference>
<evidence type="ECO:0000313" key="6">
    <source>
        <dbReference type="EMBL" id="PRY22125.1"/>
    </source>
</evidence>
<keyword evidence="5" id="KW-0460">Magnesium</keyword>
<accession>A0A2T0RLQ4</accession>
<evidence type="ECO:0000256" key="3">
    <source>
        <dbReference type="ARBA" id="ARBA00029596"/>
    </source>
</evidence>
<dbReference type="Proteomes" id="UP000239480">
    <property type="component" value="Unassembled WGS sequence"/>
</dbReference>
<sequence>MSYSDVLRAPRSIDRAPAEDIAAFADAPVGNIVDAIGRTGAMDAPIKAITQANRFAGSALTVDAGPRDNLAPWAALRLAKPGDVMVITTGGHMASSVCGDLLIGMARNAGIVAIVTDGVVRDTSGANAVGIPVFAAGVSPNSPQKNGPGAVGLPIVAGDVSVAAGDIVCGDEDGVVVIPSAQIASAKAELANVRAKEASMEQAVSSGATAPGWLADLPLDDIFSFTE</sequence>
<evidence type="ECO:0000313" key="7">
    <source>
        <dbReference type="Proteomes" id="UP000239480"/>
    </source>
</evidence>
<dbReference type="InterPro" id="IPR005493">
    <property type="entry name" value="RraA/RraA-like"/>
</dbReference>
<keyword evidence="5" id="KW-0479">Metal-binding</keyword>
<dbReference type="Pfam" id="PF03737">
    <property type="entry name" value="RraA-like"/>
    <property type="match status" value="1"/>
</dbReference>
<comment type="caution">
    <text evidence="6">The sequence shown here is derived from an EMBL/GenBank/DDBJ whole genome shotgun (WGS) entry which is preliminary data.</text>
</comment>
<feature type="binding site" evidence="5">
    <location>
        <position position="122"/>
    </location>
    <ligand>
        <name>Mg(2+)</name>
        <dbReference type="ChEBI" id="CHEBI:18420"/>
    </ligand>
</feature>
<comment type="cofactor">
    <cofactor evidence="1">
        <name>a divalent metal cation</name>
        <dbReference type="ChEBI" id="CHEBI:60240"/>
    </cofactor>
</comment>
<dbReference type="EMBL" id="PVTD01000007">
    <property type="protein sequence ID" value="PRY22125.1"/>
    <property type="molecule type" value="Genomic_DNA"/>
</dbReference>
<feature type="binding site" evidence="5">
    <location>
        <begin position="99"/>
        <end position="102"/>
    </location>
    <ligand>
        <name>substrate</name>
    </ligand>
</feature>
<evidence type="ECO:0000256" key="1">
    <source>
        <dbReference type="ARBA" id="ARBA00001968"/>
    </source>
</evidence>
<dbReference type="PANTHER" id="PTHR33254:SF4">
    <property type="entry name" value="4-HYDROXY-4-METHYL-2-OXOGLUTARATE ALDOLASE 3-RELATED"/>
    <property type="match status" value="1"/>
</dbReference>
<dbReference type="Gene3D" id="3.50.30.40">
    <property type="entry name" value="Ribonuclease E inhibitor RraA/RraA-like"/>
    <property type="match status" value="1"/>
</dbReference>
<dbReference type="SUPFAM" id="SSF89562">
    <property type="entry name" value="RraA-like"/>
    <property type="match status" value="1"/>
</dbReference>
<dbReference type="CDD" id="cd16841">
    <property type="entry name" value="RraA_family"/>
    <property type="match status" value="1"/>
</dbReference>
<name>A0A2T0RLQ4_9RHOB</name>
<dbReference type="GO" id="GO:0046872">
    <property type="term" value="F:metal ion binding"/>
    <property type="evidence" value="ECO:0007669"/>
    <property type="project" value="UniProtKB-KW"/>
</dbReference>
<evidence type="ECO:0000256" key="2">
    <source>
        <dbReference type="ARBA" id="ARBA00016549"/>
    </source>
</evidence>
<dbReference type="PANTHER" id="PTHR33254">
    <property type="entry name" value="4-HYDROXY-4-METHYL-2-OXOGLUTARATE ALDOLASE 3-RELATED"/>
    <property type="match status" value="1"/>
</dbReference>
<dbReference type="RefSeq" id="WP_106205870.1">
    <property type="nucleotide sequence ID" value="NZ_PVTD01000007.1"/>
</dbReference>
<evidence type="ECO:0000256" key="4">
    <source>
        <dbReference type="ARBA" id="ARBA00030169"/>
    </source>
</evidence>
<evidence type="ECO:0000256" key="5">
    <source>
        <dbReference type="PIRSR" id="PIRSR605493-1"/>
    </source>
</evidence>
<gene>
    <name evidence="6" type="ORF">CLV78_10749</name>
</gene>
<keyword evidence="7" id="KW-1185">Reference proteome</keyword>
<dbReference type="AlphaFoldDB" id="A0A2T0RLQ4"/>
<protein>
    <recommendedName>
        <fullName evidence="2">Putative 4-hydroxy-4-methyl-2-oxoglutarate aldolase</fullName>
    </recommendedName>
    <alternativeName>
        <fullName evidence="3">Regulator of ribonuclease activity homolog</fullName>
    </alternativeName>
    <alternativeName>
        <fullName evidence="4">RraA-like protein</fullName>
    </alternativeName>
</protein>
<organism evidence="6 7">
    <name type="scientific">Aliiruegeria haliotis</name>
    <dbReference type="NCBI Taxonomy" id="1280846"/>
    <lineage>
        <taxon>Bacteria</taxon>
        <taxon>Pseudomonadati</taxon>
        <taxon>Pseudomonadota</taxon>
        <taxon>Alphaproteobacteria</taxon>
        <taxon>Rhodobacterales</taxon>
        <taxon>Roseobacteraceae</taxon>
        <taxon>Aliiruegeria</taxon>
    </lineage>
</organism>
<dbReference type="InterPro" id="IPR036704">
    <property type="entry name" value="RraA/RraA-like_sf"/>
</dbReference>
<feature type="binding site" evidence="5">
    <location>
        <position position="121"/>
    </location>
    <ligand>
        <name>substrate</name>
    </ligand>
</feature>